<accession>A0AAE8N2J8</accession>
<gene>
    <name evidence="2" type="ORF">DNG_07933</name>
</gene>
<protein>
    <recommendedName>
        <fullName evidence="1">HNH nuclease domain-containing protein</fullName>
    </recommendedName>
</protein>
<evidence type="ECO:0000313" key="2">
    <source>
        <dbReference type="EMBL" id="SPO05246.1"/>
    </source>
</evidence>
<evidence type="ECO:0000259" key="1">
    <source>
        <dbReference type="Pfam" id="PF13391"/>
    </source>
</evidence>
<name>A0AAE8N2J8_9PEZI</name>
<feature type="domain" description="HNH nuclease" evidence="1">
    <location>
        <begin position="115"/>
        <end position="194"/>
    </location>
</feature>
<keyword evidence="3" id="KW-1185">Reference proteome</keyword>
<organism evidence="2 3">
    <name type="scientific">Cephalotrichum gorgonifer</name>
    <dbReference type="NCBI Taxonomy" id="2041049"/>
    <lineage>
        <taxon>Eukaryota</taxon>
        <taxon>Fungi</taxon>
        <taxon>Dikarya</taxon>
        <taxon>Ascomycota</taxon>
        <taxon>Pezizomycotina</taxon>
        <taxon>Sordariomycetes</taxon>
        <taxon>Hypocreomycetidae</taxon>
        <taxon>Microascales</taxon>
        <taxon>Microascaceae</taxon>
        <taxon>Cephalotrichum</taxon>
    </lineage>
</organism>
<reference evidence="2" key="1">
    <citation type="submission" date="2018-03" db="EMBL/GenBank/DDBJ databases">
        <authorList>
            <person name="Guldener U."/>
        </authorList>
    </citation>
    <scope>NUCLEOTIDE SEQUENCE</scope>
</reference>
<dbReference type="InterPro" id="IPR003615">
    <property type="entry name" value="HNH_nuc"/>
</dbReference>
<evidence type="ECO:0000313" key="3">
    <source>
        <dbReference type="Proteomes" id="UP001187682"/>
    </source>
</evidence>
<dbReference type="Pfam" id="PF13391">
    <property type="entry name" value="HNH_2"/>
    <property type="match status" value="1"/>
</dbReference>
<comment type="caution">
    <text evidence="2">The sequence shown here is derived from an EMBL/GenBank/DDBJ whole genome shotgun (WGS) entry which is preliminary data.</text>
</comment>
<sequence>MDSDAHRQELHQLCVDFIASGRVSEEILDALRMFVTSDLRPLIKPTYTSGVKEIEERQFLGRSIQTAVENYGELDQILRPAFWRLVMTAPLVPLRSFAVEFSKANRISFMEDGFCVLCGRANPSVCHIIPFSVTRRKNRFISAIKTILGTFWSPERASRLRDILSDNAVIDSARNMLCLEPQLHYWWGLGYLALEPLEELPNGSRVRLRWLTQTRFTVREKIDLGTDPRDHLVQPSATGVVGMRDLRTGRPLLDGSIFELTTQDLTTKDSHELLQLQWDLLKTAAMCGAAEAADDPSWDPEAEDPQYVAEQELLELEEEAKGTNY</sequence>
<dbReference type="EMBL" id="ONZQ02000012">
    <property type="protein sequence ID" value="SPO05246.1"/>
    <property type="molecule type" value="Genomic_DNA"/>
</dbReference>
<proteinExistence type="predicted"/>
<dbReference type="Proteomes" id="UP001187682">
    <property type="component" value="Unassembled WGS sequence"/>
</dbReference>
<dbReference type="AlphaFoldDB" id="A0AAE8N2J8"/>